<organism evidence="1 2">
    <name type="scientific">Muraenolepis orangiensis</name>
    <name type="common">Patagonian moray cod</name>
    <dbReference type="NCBI Taxonomy" id="630683"/>
    <lineage>
        <taxon>Eukaryota</taxon>
        <taxon>Metazoa</taxon>
        <taxon>Chordata</taxon>
        <taxon>Craniata</taxon>
        <taxon>Vertebrata</taxon>
        <taxon>Euteleostomi</taxon>
        <taxon>Actinopterygii</taxon>
        <taxon>Neopterygii</taxon>
        <taxon>Teleostei</taxon>
        <taxon>Neoteleostei</taxon>
        <taxon>Acanthomorphata</taxon>
        <taxon>Zeiogadaria</taxon>
        <taxon>Gadariae</taxon>
        <taxon>Gadiformes</taxon>
        <taxon>Muraenolepidoidei</taxon>
        <taxon>Muraenolepididae</taxon>
        <taxon>Muraenolepis</taxon>
    </lineage>
</organism>
<dbReference type="EMBL" id="JANIIK010000036">
    <property type="protein sequence ID" value="KAJ3612170.1"/>
    <property type="molecule type" value="Genomic_DNA"/>
</dbReference>
<evidence type="ECO:0000313" key="1">
    <source>
        <dbReference type="EMBL" id="KAJ3612170.1"/>
    </source>
</evidence>
<evidence type="ECO:0000313" key="2">
    <source>
        <dbReference type="Proteomes" id="UP001148018"/>
    </source>
</evidence>
<dbReference type="AlphaFoldDB" id="A0A9Q0EUW9"/>
<gene>
    <name evidence="1" type="ORF">NHX12_020447</name>
</gene>
<reference evidence="1" key="1">
    <citation type="submission" date="2022-07" db="EMBL/GenBank/DDBJ databases">
        <title>Chromosome-level genome of Muraenolepis orangiensis.</title>
        <authorList>
            <person name="Kim J."/>
        </authorList>
    </citation>
    <scope>NUCLEOTIDE SEQUENCE</scope>
    <source>
        <strain evidence="1">KU_S4_2022</strain>
        <tissue evidence="1">Muscle</tissue>
    </source>
</reference>
<name>A0A9Q0EUW9_9TELE</name>
<comment type="caution">
    <text evidence="1">The sequence shown here is derived from an EMBL/GenBank/DDBJ whole genome shotgun (WGS) entry which is preliminary data.</text>
</comment>
<feature type="non-terminal residue" evidence="1">
    <location>
        <position position="1"/>
    </location>
</feature>
<proteinExistence type="predicted"/>
<keyword evidence="2" id="KW-1185">Reference proteome</keyword>
<sequence>PSGIFQSKGPLEDLSENGSLSECFEWESLNWSKLRDKRINTSGISQAVPMSHIFRSPSSKFARQYYFSADTITTRFEVDHLGPQLNNRVKF</sequence>
<accession>A0A9Q0EUW9</accession>
<dbReference type="Proteomes" id="UP001148018">
    <property type="component" value="Unassembled WGS sequence"/>
</dbReference>
<protein>
    <submittedName>
        <fullName evidence="1">Uncharacterized protein</fullName>
    </submittedName>
</protein>